<feature type="compositionally biased region" description="Polar residues" evidence="1">
    <location>
        <begin position="1449"/>
        <end position="1486"/>
    </location>
</feature>
<feature type="compositionally biased region" description="Polar residues" evidence="1">
    <location>
        <begin position="820"/>
        <end position="833"/>
    </location>
</feature>
<feature type="compositionally biased region" description="Polar residues" evidence="1">
    <location>
        <begin position="551"/>
        <end position="564"/>
    </location>
</feature>
<organism evidence="2 3">
    <name type="scientific">Claviceps humidiphila</name>
    <dbReference type="NCBI Taxonomy" id="1294629"/>
    <lineage>
        <taxon>Eukaryota</taxon>
        <taxon>Fungi</taxon>
        <taxon>Dikarya</taxon>
        <taxon>Ascomycota</taxon>
        <taxon>Pezizomycotina</taxon>
        <taxon>Sordariomycetes</taxon>
        <taxon>Hypocreomycetidae</taxon>
        <taxon>Hypocreales</taxon>
        <taxon>Clavicipitaceae</taxon>
        <taxon>Claviceps</taxon>
    </lineage>
</organism>
<feature type="compositionally biased region" description="Low complexity" evidence="1">
    <location>
        <begin position="765"/>
        <end position="792"/>
    </location>
</feature>
<feature type="compositionally biased region" description="Acidic residues" evidence="1">
    <location>
        <begin position="1058"/>
        <end position="1095"/>
    </location>
</feature>
<feature type="region of interest" description="Disordered" evidence="1">
    <location>
        <begin position="2424"/>
        <end position="2451"/>
    </location>
</feature>
<feature type="region of interest" description="Disordered" evidence="1">
    <location>
        <begin position="764"/>
        <end position="833"/>
    </location>
</feature>
<feature type="compositionally biased region" description="Polar residues" evidence="1">
    <location>
        <begin position="1598"/>
        <end position="1608"/>
    </location>
</feature>
<feature type="region of interest" description="Disordered" evidence="1">
    <location>
        <begin position="1204"/>
        <end position="1263"/>
    </location>
</feature>
<feature type="compositionally biased region" description="Acidic residues" evidence="1">
    <location>
        <begin position="115"/>
        <end position="134"/>
    </location>
</feature>
<sequence>MIARVKERVIDGRSKLNKPPPDPCIQSASHSEASTPASAISSHGNDQLVNILPIIITHVYVSFTHCANRIGPLGNTGCGHITMSRPTPTGANSYQVNINRTKTKKWVEAKVQNYDGDDWGADEYDDDDDDEPELAPEPATAGPAVRTTGTRDSSLPSLRARKPIASEYSQRSARESAVIRPDDAAAITQPSNVSGQMGEASDLSTPKAAFTPGHVKSDSIGSIGRDDNFNATSVINSTEYNDGDDGHQRLLSASPKLPDVPRMSTFGSNLFPLNRESLSARKSVGETFGGVSSPPATTKHDVVLSSSDSDTNLTAGQTLASKPFEEDKEDAGIRHSANQEAPATEIISPVPSKFNSPIDVEKAGSESPTADPALKAMATPSKDNDSALHADVIAPLRTPSPRAPLRPIPTADAPEAETTPSKKDSSATQIGHDSGLHFVPGSVQRQATFNTETSSPVKDNDFLSDEILKSLSLSASPAETSNDQFTSKGSHLPGRTGTNDSNDTSQDDEDSWEEDSEKDAKSSNALANIDPIPELSGGQDVSAGLTAESPAKQSAQSLVPPQSSTLRARFSWEAEERAAQLQPRTSSLPFNAASAAVQAGRGVGETASLTEETLRPIGLSPQVSNGSSQPAARQQSAFGASSLVSSALESESPAVGEASDLIAPESTLDQRDLAAVSPTPLSDNDPASGDLRPNSAHSTPSIQQPQAQAMSFRDIMKLGSSAERIAKYNESREIAALTESGLENWLVHMSAEYPDMTLDGPFQNASGFAPGSSAAAQAGLSSPASQQPQHQQVLNAGTANSAPSPTSRGRLASLGMPSPVSGSTFGHSGNQIGTKSKELMHSAGKMGKGLLSKGRSKLRGTGDKGEAAPPPSDDPTSTTSTTTTKIDRRKSWGVMMSLGASMRSRGDGDAPPSHHAKTKPKTKAKTKAEVIAANAACNTEQAEEAMAPQIPQPPPPSGRASRATAGLSRLQIPRTGSRVSPGVQSAPLSSMSCSWGAENDTSAVIDSAEESLESEPSRFDDSRPYHSFMGLPPIRRGSTFALTSMTKARRAVDRFPIDDDDDDDEEQEEAEEEEVEVEREEEEEEGEVEAEEVIEDGEREREGKHETQGMERERGRDAEREREREREREQERVPESATLARAIDMALDGEATLQAHPRASYSSQEPTLLAMPDLHGHGATYPERSTDFSKDMVTDFDTIIAKNTQLKDMEKGQHQRSAPDLGLPTQNAREITTHTNAPLPPPIVNPSQRLPASGPWRLEESKLTVPPTPVAKYRAMTDVPSDHFMYGFDKEISMLSPDSATPEKQDLPAFQAPTQLQFQEQVAYQSAQAAAQHSTQTSMGPHSFRHAPDVPPSSAQRWPELFACAPDEGALSGLHNGHQGYQGSFESQSHNAPYESRSYHAPQEFQPHNAPYESQPYHEPYESQHYHLPQVSQPYNAPYETQPYHAQHESQPYNAQHESQPYNAQHESQPYNAQYESQPYNAQYESQPHHALHESSSAHKEETMMPRYQENEYASADAEPPSEERGRTNRNFGALKDFGQKLARAASRDRLADMDRREQRQTGQEIRGEGASEMSIVTGSEYLDQRNHRNRFFPARSGRTSAGNQDPRNQAGGAGRDDGSSQGSRPPSAPPRASRRSTFGAGLGGKLVSSGLATSSRPNAAQGVLAHSQTFHEAQSTAPDNKKKRFAGLAKTLNRFSRHKQEERPASTEQPRATLGPLLEPPAPPFQRLGHRRASTTSSFETGSQHLPTDRDPVRRGARRPPSVSGLISSMLGKRPPSNLGQGDPTGSGQQASLQRPGSEDQGFPRGQVSDQHQDLPFVLPHPLELFPASAPPTRGGEADGTRFSSLAMRPAQTSRPSTHGVVAPLPEKGRDLGVGYQDTAPAGDYEPRPPPQDHHHYSEPISDPIETSYLPAYTDQNYYDPPDGLGQFNTAVAGEWMRPFTVSPELSTASDWASTRHHTAVSQDFGINSRGSGPSAMQNGNNTGVVNIQTQGAVPAEHLTREPLHYFKPNSENPPTAPLALEQQYSEYPSRGGSSSEVAYPGSNVQARMVSNPQVGVAGLNSAGMPQSGAWYAQQHQQYQPRRPEEDTSQQEQRLSMQHVSAGSSTHPSQQSLAAESHQANEGTDSKWKGLRKRMSQQMLSLGQLGSTEKKPELEKKEKSSSNNNNVSSSINEINNNSNNSKHKILGAFKRKSKQLDAQMMAQQQQIVHPHHQPTGSQSASQAGSISRSLLQGSVHAQGPESQRESSVDGYARQQQAPPEPQYQQVPIPRAYHAVHGEGVTVPSAYNVGRRHDAWLAAQQQQQQQAAQVPPQLPQSFRAASSQQVSPPMSQSSFSRAESVSSFGMVGTAWPPQPPSPGDRRASSRLGHNRGSSPSHAPAEPGRDVQTSTQTMQNTHDDTFLPPTSNMGHFTNTRLAGNIRHHRAASNDGSGPLQRTSLPPTPQPEPGTAMNKHNKAVVTKANATTTTAPPRKTPTFGVDVHKANQHHDLDNLYDATPRMNMNHDSKNKNTTREEHAEYHDSGASTATTKTVHAAAELEDTFGAHERRSRLAGQEDKIWCNPEDDVNFRPPMAATSYPGQEWNPYEGVDFADGKDE</sequence>
<feature type="region of interest" description="Disordered" evidence="1">
    <location>
        <begin position="2543"/>
        <end position="2596"/>
    </location>
</feature>
<dbReference type="Proteomes" id="UP000732380">
    <property type="component" value="Unassembled WGS sequence"/>
</dbReference>
<feature type="compositionally biased region" description="Basic and acidic residues" evidence="1">
    <location>
        <begin position="1015"/>
        <end position="1024"/>
    </location>
</feature>
<feature type="compositionally biased region" description="Polar residues" evidence="1">
    <location>
        <begin position="229"/>
        <end position="240"/>
    </location>
</feature>
<proteinExistence type="predicted"/>
<feature type="compositionally biased region" description="Polar residues" evidence="1">
    <location>
        <begin position="473"/>
        <end position="489"/>
    </location>
</feature>
<feature type="region of interest" description="Disordered" evidence="1">
    <location>
        <begin position="1325"/>
        <end position="1659"/>
    </location>
</feature>
<gene>
    <name evidence="2" type="ORF">E4U13_002524</name>
</gene>
<feature type="compositionally biased region" description="Polar residues" evidence="1">
    <location>
        <begin position="1224"/>
        <end position="1236"/>
    </location>
</feature>
<feature type="compositionally biased region" description="Low complexity" evidence="1">
    <location>
        <begin position="2322"/>
        <end position="2343"/>
    </location>
</feature>
<feature type="region of interest" description="Disordered" evidence="1">
    <location>
        <begin position="473"/>
        <end position="564"/>
    </location>
</feature>
<feature type="region of interest" description="Disordered" evidence="1">
    <location>
        <begin position="2298"/>
        <end position="2406"/>
    </location>
</feature>
<evidence type="ECO:0000313" key="2">
    <source>
        <dbReference type="EMBL" id="KAG6122366.1"/>
    </source>
</evidence>
<feature type="compositionally biased region" description="Polar residues" evidence="1">
    <location>
        <begin position="621"/>
        <end position="639"/>
    </location>
</feature>
<feature type="region of interest" description="Disordered" evidence="1">
    <location>
        <begin position="2072"/>
        <end position="2182"/>
    </location>
</feature>
<feature type="compositionally biased region" description="Polar residues" evidence="1">
    <location>
        <begin position="304"/>
        <end position="320"/>
    </location>
</feature>
<feature type="compositionally biased region" description="Polar residues" evidence="1">
    <location>
        <begin position="2386"/>
        <end position="2395"/>
    </location>
</feature>
<feature type="compositionally biased region" description="Low complexity" evidence="1">
    <location>
        <begin position="2298"/>
        <end position="2311"/>
    </location>
</feature>
<feature type="compositionally biased region" description="Polar residues" evidence="1">
    <location>
        <begin position="443"/>
        <end position="457"/>
    </location>
</feature>
<feature type="region of interest" description="Disordered" evidence="1">
    <location>
        <begin position="114"/>
        <end position="262"/>
    </location>
</feature>
<feature type="compositionally biased region" description="Polar residues" evidence="1">
    <location>
        <begin position="26"/>
        <end position="41"/>
    </location>
</feature>
<dbReference type="EMBL" id="SRQM01000021">
    <property type="protein sequence ID" value="KAG6122366.1"/>
    <property type="molecule type" value="Genomic_DNA"/>
</dbReference>
<keyword evidence="3" id="KW-1185">Reference proteome</keyword>
<feature type="compositionally biased region" description="Low complexity" evidence="1">
    <location>
        <begin position="2255"/>
        <end position="2266"/>
    </location>
</feature>
<feature type="compositionally biased region" description="Basic and acidic residues" evidence="1">
    <location>
        <begin position="1"/>
        <end position="14"/>
    </location>
</feature>
<accession>A0A9P7TWR7</accession>
<feature type="compositionally biased region" description="Polar residues" evidence="1">
    <location>
        <begin position="982"/>
        <end position="1004"/>
    </location>
</feature>
<feature type="compositionally biased region" description="Basic and acidic residues" evidence="1">
    <location>
        <begin position="1886"/>
        <end position="1899"/>
    </location>
</feature>
<feature type="compositionally biased region" description="Polar residues" evidence="1">
    <location>
        <begin position="2428"/>
        <end position="2439"/>
    </location>
</feature>
<feature type="compositionally biased region" description="Polar residues" evidence="1">
    <location>
        <begin position="793"/>
        <end position="807"/>
    </location>
</feature>
<feature type="compositionally biased region" description="Polar residues" evidence="1">
    <location>
        <begin position="1779"/>
        <end position="1796"/>
    </location>
</feature>
<feature type="region of interest" description="Disordered" evidence="1">
    <location>
        <begin position="940"/>
        <end position="1186"/>
    </location>
</feature>
<feature type="compositionally biased region" description="Basic and acidic residues" evidence="1">
    <location>
        <begin position="1546"/>
        <end position="1570"/>
    </location>
</feature>
<feature type="compositionally biased region" description="Basic and acidic residues" evidence="1">
    <location>
        <begin position="1487"/>
        <end position="1504"/>
    </location>
</feature>
<feature type="compositionally biased region" description="Acidic residues" evidence="1">
    <location>
        <begin position="505"/>
        <end position="517"/>
    </location>
</feature>
<feature type="compositionally biased region" description="Basic and acidic residues" evidence="1">
    <location>
        <begin position="2149"/>
        <end position="2161"/>
    </location>
</feature>
<feature type="region of interest" description="Disordered" evidence="1">
    <location>
        <begin position="1"/>
        <end position="41"/>
    </location>
</feature>
<feature type="region of interest" description="Disordered" evidence="1">
    <location>
        <begin position="1849"/>
        <end position="1907"/>
    </location>
</feature>
<feature type="region of interest" description="Disordered" evidence="1">
    <location>
        <begin position="847"/>
        <end position="927"/>
    </location>
</feature>
<feature type="compositionally biased region" description="Polar residues" evidence="1">
    <location>
        <begin position="2091"/>
        <end position="2124"/>
    </location>
</feature>
<feature type="region of interest" description="Disordered" evidence="1">
    <location>
        <begin position="285"/>
        <end position="461"/>
    </location>
</feature>
<feature type="compositionally biased region" description="Polar residues" evidence="1">
    <location>
        <begin position="147"/>
        <end position="156"/>
    </location>
</feature>
<comment type="caution">
    <text evidence="2">The sequence shown here is derived from an EMBL/GenBank/DDBJ whole genome shotgun (WGS) entry which is preliminary data.</text>
</comment>
<evidence type="ECO:0000313" key="3">
    <source>
        <dbReference type="Proteomes" id="UP000732380"/>
    </source>
</evidence>
<feature type="compositionally biased region" description="Low complexity" evidence="1">
    <location>
        <begin position="2199"/>
        <end position="2230"/>
    </location>
</feature>
<feature type="compositionally biased region" description="Low complexity" evidence="1">
    <location>
        <begin position="2162"/>
        <end position="2181"/>
    </location>
</feature>
<evidence type="ECO:0000256" key="1">
    <source>
        <dbReference type="SAM" id="MobiDB-lite"/>
    </source>
</evidence>
<feature type="compositionally biased region" description="Polar residues" evidence="1">
    <location>
        <begin position="1735"/>
        <end position="1747"/>
    </location>
</feature>
<feature type="compositionally biased region" description="Basic residues" evidence="1">
    <location>
        <begin position="914"/>
        <end position="925"/>
    </location>
</feature>
<feature type="compositionally biased region" description="Polar residues" evidence="1">
    <location>
        <begin position="1379"/>
        <end position="1391"/>
    </location>
</feature>
<feature type="region of interest" description="Disordered" evidence="1">
    <location>
        <begin position="2194"/>
        <end position="2266"/>
    </location>
</feature>
<feature type="region of interest" description="Disordered" evidence="1">
    <location>
        <begin position="577"/>
        <end position="707"/>
    </location>
</feature>
<feature type="compositionally biased region" description="Basic and acidic residues" evidence="1">
    <location>
        <begin position="1096"/>
        <end position="1134"/>
    </location>
</feature>
<feature type="compositionally biased region" description="Polar residues" evidence="1">
    <location>
        <begin position="2137"/>
        <end position="2147"/>
    </location>
</feature>
<reference evidence="2 3" key="1">
    <citation type="journal article" date="2020" name="bioRxiv">
        <title>Whole genome comparisons of ergot fungi reveals the divergence and evolution of species within the genus Claviceps are the result of varying mechanisms driving genome evolution and host range expansion.</title>
        <authorList>
            <person name="Wyka S.A."/>
            <person name="Mondo S.J."/>
            <person name="Liu M."/>
            <person name="Dettman J."/>
            <person name="Nalam V."/>
            <person name="Broders K.D."/>
        </authorList>
    </citation>
    <scope>NUCLEOTIDE SEQUENCE [LARGE SCALE GENOMIC DNA]</scope>
    <source>
        <strain evidence="2 3">LM576</strain>
    </source>
</reference>
<feature type="region of interest" description="Disordered" evidence="1">
    <location>
        <begin position="1694"/>
        <end position="1811"/>
    </location>
</feature>
<feature type="compositionally biased region" description="Low complexity" evidence="1">
    <location>
        <begin position="641"/>
        <end position="655"/>
    </location>
</feature>
<protein>
    <submittedName>
        <fullName evidence="2">Uncharacterized protein</fullName>
    </submittedName>
</protein>
<feature type="compositionally biased region" description="Low complexity" evidence="1">
    <location>
        <begin position="874"/>
        <end position="884"/>
    </location>
</feature>
<name>A0A9P7TWR7_9HYPO</name>
<feature type="compositionally biased region" description="Polar residues" evidence="1">
    <location>
        <begin position="695"/>
        <end position="707"/>
    </location>
</feature>